<keyword evidence="2" id="KW-0677">Repeat</keyword>
<evidence type="ECO:0000259" key="12">
    <source>
        <dbReference type="PROSITE" id="PS50118"/>
    </source>
</evidence>
<evidence type="ECO:0000256" key="8">
    <source>
        <dbReference type="PROSITE-ProRule" id="PRU00035"/>
    </source>
</evidence>
<evidence type="ECO:0000256" key="5">
    <source>
        <dbReference type="ARBA" id="ARBA00023117"/>
    </source>
</evidence>
<evidence type="ECO:0000256" key="9">
    <source>
        <dbReference type="PROSITE-ProRule" id="PRU00267"/>
    </source>
</evidence>
<feature type="compositionally biased region" description="Basic and acidic residues" evidence="10">
    <location>
        <begin position="1501"/>
        <end position="1517"/>
    </location>
</feature>
<dbReference type="Pfam" id="PF00439">
    <property type="entry name" value="Bromodomain"/>
    <property type="match status" value="5"/>
</dbReference>
<feature type="region of interest" description="Disordered" evidence="10">
    <location>
        <begin position="966"/>
        <end position="1004"/>
    </location>
</feature>
<dbReference type="GO" id="GO:0006368">
    <property type="term" value="P:transcription elongation by RNA polymerase II"/>
    <property type="evidence" value="ECO:0007669"/>
    <property type="project" value="TreeGrafter"/>
</dbReference>
<feature type="region of interest" description="Disordered" evidence="10">
    <location>
        <begin position="544"/>
        <end position="574"/>
    </location>
</feature>
<dbReference type="PROSITE" id="PS51038">
    <property type="entry name" value="BAH"/>
    <property type="match status" value="2"/>
</dbReference>
<dbReference type="Gene3D" id="2.30.30.490">
    <property type="match status" value="2"/>
</dbReference>
<dbReference type="SUPFAM" id="SSF47095">
    <property type="entry name" value="HMG-box"/>
    <property type="match status" value="1"/>
</dbReference>
<dbReference type="GO" id="GO:0003677">
    <property type="term" value="F:DNA binding"/>
    <property type="evidence" value="ECO:0007669"/>
    <property type="project" value="UniProtKB-UniRule"/>
</dbReference>
<evidence type="ECO:0000256" key="4">
    <source>
        <dbReference type="ARBA" id="ARBA00023015"/>
    </source>
</evidence>
<dbReference type="EMBL" id="CAJNOO010000820">
    <property type="protein sequence ID" value="CAF1040945.1"/>
    <property type="molecule type" value="Genomic_DNA"/>
</dbReference>
<feature type="compositionally biased region" description="Low complexity" evidence="10">
    <location>
        <begin position="1424"/>
        <end position="1456"/>
    </location>
</feature>
<dbReference type="InterPro" id="IPR009071">
    <property type="entry name" value="HMG_box_dom"/>
</dbReference>
<feature type="domain" description="Bromo" evidence="11">
    <location>
        <begin position="737"/>
        <end position="803"/>
    </location>
</feature>
<feature type="domain" description="Bromo" evidence="11">
    <location>
        <begin position="427"/>
        <end position="497"/>
    </location>
</feature>
<feature type="domain" description="Bromo" evidence="11">
    <location>
        <begin position="598"/>
        <end position="668"/>
    </location>
</feature>
<feature type="compositionally biased region" description="Low complexity" evidence="10">
    <location>
        <begin position="1523"/>
        <end position="1537"/>
    </location>
</feature>
<keyword evidence="3" id="KW-0156">Chromatin regulator</keyword>
<protein>
    <recommendedName>
        <fullName evidence="16">Protein polybromo-1</fullName>
    </recommendedName>
</protein>
<dbReference type="InterPro" id="IPR036910">
    <property type="entry name" value="HMG_box_dom_sf"/>
</dbReference>
<dbReference type="GO" id="GO:0016586">
    <property type="term" value="C:RSC-type complex"/>
    <property type="evidence" value="ECO:0007669"/>
    <property type="project" value="InterPro"/>
</dbReference>
<keyword evidence="7 9" id="KW-0539">Nucleus</keyword>
<dbReference type="Pfam" id="PF01426">
    <property type="entry name" value="BAH"/>
    <property type="match status" value="2"/>
</dbReference>
<dbReference type="OrthoDB" id="10009055at2759"/>
<evidence type="ECO:0000259" key="13">
    <source>
        <dbReference type="PROSITE" id="PS51038"/>
    </source>
</evidence>
<evidence type="ECO:0000313" key="14">
    <source>
        <dbReference type="EMBL" id="CAF1040945.1"/>
    </source>
</evidence>
<feature type="domain" description="Bromo" evidence="11">
    <location>
        <begin position="259"/>
        <end position="329"/>
    </location>
</feature>
<dbReference type="PROSITE" id="PS50014">
    <property type="entry name" value="BROMODOMAIN_2"/>
    <property type="match status" value="5"/>
</dbReference>
<dbReference type="GO" id="GO:0006338">
    <property type="term" value="P:chromatin remodeling"/>
    <property type="evidence" value="ECO:0007669"/>
    <property type="project" value="InterPro"/>
</dbReference>
<dbReference type="SMART" id="SM00398">
    <property type="entry name" value="HMG"/>
    <property type="match status" value="1"/>
</dbReference>
<comment type="caution">
    <text evidence="14">The sequence shown here is derived from an EMBL/GenBank/DDBJ whole genome shotgun (WGS) entry which is preliminary data.</text>
</comment>
<feature type="region of interest" description="Disordered" evidence="10">
    <location>
        <begin position="1501"/>
        <end position="1541"/>
    </location>
</feature>
<dbReference type="PRINTS" id="PR00503">
    <property type="entry name" value="BROMODOMAIN"/>
</dbReference>
<dbReference type="SUPFAM" id="SSF47370">
    <property type="entry name" value="Bromodomain"/>
    <property type="match status" value="6"/>
</dbReference>
<accession>A0A814JQR7</accession>
<dbReference type="PROSITE" id="PS50118">
    <property type="entry name" value="HMG_BOX_2"/>
    <property type="match status" value="1"/>
</dbReference>
<dbReference type="InterPro" id="IPR001025">
    <property type="entry name" value="BAH_dom"/>
</dbReference>
<evidence type="ECO:0000256" key="1">
    <source>
        <dbReference type="ARBA" id="ARBA00004123"/>
    </source>
</evidence>
<evidence type="ECO:0008006" key="16">
    <source>
        <dbReference type="Google" id="ProtNLM"/>
    </source>
</evidence>
<evidence type="ECO:0000313" key="15">
    <source>
        <dbReference type="Proteomes" id="UP000663882"/>
    </source>
</evidence>
<gene>
    <name evidence="14" type="ORF">RFH988_LOCUS16217</name>
</gene>
<evidence type="ECO:0000256" key="6">
    <source>
        <dbReference type="ARBA" id="ARBA00023163"/>
    </source>
</evidence>
<dbReference type="InterPro" id="IPR043151">
    <property type="entry name" value="BAH_sf"/>
</dbReference>
<feature type="DNA-binding region" description="HMG box" evidence="9">
    <location>
        <begin position="1456"/>
        <end position="1524"/>
    </location>
</feature>
<dbReference type="PANTHER" id="PTHR16062">
    <property type="entry name" value="SWI/SNF-RELATED"/>
    <property type="match status" value="1"/>
</dbReference>
<dbReference type="PANTHER" id="PTHR16062:SF19">
    <property type="entry name" value="PROTEIN POLYBROMO-1"/>
    <property type="match status" value="1"/>
</dbReference>
<dbReference type="SMART" id="SM00297">
    <property type="entry name" value="BROMO"/>
    <property type="match status" value="6"/>
</dbReference>
<feature type="domain" description="HMG box" evidence="12">
    <location>
        <begin position="1456"/>
        <end position="1524"/>
    </location>
</feature>
<evidence type="ECO:0000256" key="7">
    <source>
        <dbReference type="ARBA" id="ARBA00023242"/>
    </source>
</evidence>
<feature type="compositionally biased region" description="Basic and acidic residues" evidence="10">
    <location>
        <begin position="986"/>
        <end position="995"/>
    </location>
</feature>
<name>A0A814JQR7_9BILA</name>
<dbReference type="InterPro" id="IPR036427">
    <property type="entry name" value="Bromodomain-like_sf"/>
</dbReference>
<organism evidence="14 15">
    <name type="scientific">Rotaria sordida</name>
    <dbReference type="NCBI Taxonomy" id="392033"/>
    <lineage>
        <taxon>Eukaryota</taxon>
        <taxon>Metazoa</taxon>
        <taxon>Spiralia</taxon>
        <taxon>Gnathifera</taxon>
        <taxon>Rotifera</taxon>
        <taxon>Eurotatoria</taxon>
        <taxon>Bdelloidea</taxon>
        <taxon>Philodinida</taxon>
        <taxon>Philodinidae</taxon>
        <taxon>Rotaria</taxon>
    </lineage>
</organism>
<keyword evidence="6" id="KW-0804">Transcription</keyword>
<feature type="region of interest" description="Disordered" evidence="10">
    <location>
        <begin position="54"/>
        <end position="77"/>
    </location>
</feature>
<dbReference type="SMART" id="SM00439">
    <property type="entry name" value="BAH"/>
    <property type="match status" value="2"/>
</dbReference>
<dbReference type="PROSITE" id="PS00633">
    <property type="entry name" value="BROMODOMAIN_1"/>
    <property type="match status" value="1"/>
</dbReference>
<keyword evidence="4" id="KW-0805">Transcription regulation</keyword>
<evidence type="ECO:0000256" key="10">
    <source>
        <dbReference type="SAM" id="MobiDB-lite"/>
    </source>
</evidence>
<dbReference type="InterPro" id="IPR018359">
    <property type="entry name" value="Bromodomain_CS"/>
</dbReference>
<feature type="compositionally biased region" description="Low complexity" evidence="10">
    <location>
        <begin position="549"/>
        <end position="570"/>
    </location>
</feature>
<dbReference type="InterPro" id="IPR001487">
    <property type="entry name" value="Bromodomain"/>
</dbReference>
<feature type="domain" description="BAH" evidence="13">
    <location>
        <begin position="1011"/>
        <end position="1139"/>
    </location>
</feature>
<dbReference type="Pfam" id="PF00505">
    <property type="entry name" value="HMG_box"/>
    <property type="match status" value="1"/>
</dbReference>
<feature type="domain" description="Bromo" evidence="11">
    <location>
        <begin position="101"/>
        <end position="171"/>
    </location>
</feature>
<keyword evidence="9" id="KW-0238">DNA-binding</keyword>
<reference evidence="14" key="1">
    <citation type="submission" date="2021-02" db="EMBL/GenBank/DDBJ databases">
        <authorList>
            <person name="Nowell W R."/>
        </authorList>
    </citation>
    <scope>NUCLEOTIDE SEQUENCE</scope>
</reference>
<dbReference type="Gene3D" id="1.10.30.10">
    <property type="entry name" value="High mobility group box domain"/>
    <property type="match status" value="1"/>
</dbReference>
<feature type="region of interest" description="Disordered" evidence="10">
    <location>
        <begin position="1396"/>
        <end position="1457"/>
    </location>
</feature>
<keyword evidence="5 8" id="KW-0103">Bromodomain</keyword>
<evidence type="ECO:0000256" key="3">
    <source>
        <dbReference type="ARBA" id="ARBA00022853"/>
    </source>
</evidence>
<sequence length="1688" mass="197292">MCFLQSFSLFNRCHFNHFYQSSIVIGESFDETEEEPWIAQKKKFYCSMPKRVHSASDRDDDVEPSGNQSAPKRSRKAIDDREINDLCQELYDALRAYKSEDGRIVCETFIRLPSKRTHSDYYTLIKQPIDLIRIQQKIRTDEYQTLEQFIDDIELLLTNAKTFYRKNSNECRDANDLSKYFYSKINDENPNQKQIAKKINEIDNEEIIEKKRRGSRQSNGILTNGTTIKVEREESNNNISIDSYYLEEFFTAIYNANINERVMSEIFLFLPSRKLYPDYYLIVTNPIDLKMIATKIQKNQYLTLDDMENDLLLMVSNAKKYNDPKSQIYKDACALRKLITTVRHELELALKTKNDRLRLRKRDVLLSSEIANMDYPEEPDDEDVIRIQQDQQQRQNDDGIDSDTSSLSEEEDSFRILYNAVKTYKLGAQSLIDPFMKLPNKRFHQDYYEEIKRPIAMSVIKNYIKKGRYNELADLFDDLKLMFNNAMQYNQEGSLIYNSAKKLLDVALVKAHELGYDEHKPRLKESRVNISTIPIKEEYIESSVNHQCQSRNNRSSSSQSSNLQSPNSQRGRPSKKILKYIEQNIHNLYTYIREYRENNINLITPFLQLPSSSEYPDYYESIEQPIDMSMIKDKMDKGQYKREQDIVDDLNRMFNNAKSYNVDESYIYKNACQLECVLTNKYKKLINKKEKFIQNLISNRTVNQGTIKKSLTCSSLNTLNNKLNNLIQAIKTYTDHHGRILSTAFLTLPSKIDYPDYYEIIQRPIDLKRIESRQYSSINDLSNDLQLMLDNACLFNEPGSTIYRDALSLQRVLINQRQKLINAEFNVNNVQNLVQDLIWNLFIQTFNAEDSNGHFYTDSFAEFSEQTDNEPFDIVYTYDLIKQNLNQRRYRRLDIFQDDLFKVFERARKLSAIDSQVYQDTIELQKYYIRVRDEMCSHGSVLQSPALLFNENYLQQELVRERTEKDALTNNNNNNNQNSTSTTKSSDTDENKESSTKPTLSSENSLLSKGETFYIGDFVYTEPNEGISEPNIICIESFEHKDNEDYFNGLQFYRPNETYHLPTKKFLRQEVFLTQTVEHIPMNKIQGLCHVLHVKDYFKYQPIIENQTNTLLKFQNLDKDIYVCESRYNIKTKIVRKIKWWNLPENKRVKLISRETILEPIREPLNINNDNLLYRQLINDNDLINNDIIEKIKETIPYDSVINEKLNENLIEKKQFYEQIVLSSNCFYKIGDYIYINENSNQLDKRSILRIDKIWKHNDSYTINGPLFIRLCDITNREQLIIATKCSYEREVFKCDGLNRQILVENIIGKCSVLSFKHYCTNRLTEIAERDVYICESQYIADDHSLRSLAKGLKRPSLSLKALADEIWTFRKELLLQQDTPGGPFKLIDDGSFMDVDDQTNSNHASNVDGDEHQSNHLNFDTANSSNNTNTNNNQNSSSVQNRNNNSRKNNRRGSSARAPCGYLVFASESRKRLIKDNPGIPFGEMSRMIGDQWRRLTASERDKYEEKARERAREQEVSSAPTTQATTNTTTTTTTTYDSHNMPVINTQRTVNGGVTVNGHYQTNPTLSNVHAMNGNIQTIPKPPTNAIVTCPPRTQRLVHSEAYLRYIENLKPDNQFISDWPKQLKASMNNLSNSNNGNNNSRTLPSNWFLNGSPGLYNNVHEALWSMRDNMWSDVIRIRNVLSDEW</sequence>
<comment type="subcellular location">
    <subcellularLocation>
        <location evidence="1">Nucleus</location>
    </subcellularLocation>
</comment>
<evidence type="ECO:0000256" key="2">
    <source>
        <dbReference type="ARBA" id="ARBA00022737"/>
    </source>
</evidence>
<dbReference type="Proteomes" id="UP000663882">
    <property type="component" value="Unassembled WGS sequence"/>
</dbReference>
<dbReference type="GO" id="GO:0003682">
    <property type="term" value="F:chromatin binding"/>
    <property type="evidence" value="ECO:0007669"/>
    <property type="project" value="InterPro"/>
</dbReference>
<feature type="compositionally biased region" description="Low complexity" evidence="10">
    <location>
        <begin position="969"/>
        <end position="985"/>
    </location>
</feature>
<evidence type="ECO:0000259" key="11">
    <source>
        <dbReference type="PROSITE" id="PS50014"/>
    </source>
</evidence>
<dbReference type="InterPro" id="IPR037382">
    <property type="entry name" value="Rsc/polybromo"/>
</dbReference>
<proteinExistence type="predicted"/>
<dbReference type="Gene3D" id="1.20.920.10">
    <property type="entry name" value="Bromodomain-like"/>
    <property type="match status" value="6"/>
</dbReference>
<feature type="domain" description="BAH" evidence="13">
    <location>
        <begin position="1226"/>
        <end position="1350"/>
    </location>
</feature>